<proteinExistence type="predicted"/>
<protein>
    <recommendedName>
        <fullName evidence="4">Phage holin family protein</fullName>
    </recommendedName>
</protein>
<keyword evidence="1" id="KW-1133">Transmembrane helix</keyword>
<reference evidence="2" key="2">
    <citation type="submission" date="2021-04" db="EMBL/GenBank/DDBJ databases">
        <authorList>
            <person name="Gilroy R."/>
        </authorList>
    </citation>
    <scope>NUCLEOTIDE SEQUENCE</scope>
    <source>
        <strain evidence="2">ChiHjej12B11-16260</strain>
    </source>
</reference>
<evidence type="ECO:0000313" key="2">
    <source>
        <dbReference type="EMBL" id="HIX45164.1"/>
    </source>
</evidence>
<accession>A0A9D1VQG4</accession>
<name>A0A9D1VQG4_9BACT</name>
<evidence type="ECO:0008006" key="4">
    <source>
        <dbReference type="Google" id="ProtNLM"/>
    </source>
</evidence>
<comment type="caution">
    <text evidence="2">The sequence shown here is derived from an EMBL/GenBank/DDBJ whole genome shotgun (WGS) entry which is preliminary data.</text>
</comment>
<feature type="transmembrane region" description="Helical" evidence="1">
    <location>
        <begin position="35"/>
        <end position="59"/>
    </location>
</feature>
<keyword evidence="1" id="KW-0812">Transmembrane</keyword>
<dbReference type="AlphaFoldDB" id="A0A9D1VQG4"/>
<dbReference type="Proteomes" id="UP000824246">
    <property type="component" value="Unassembled WGS sequence"/>
</dbReference>
<sequence>MAESSSVDALIETVKRYLHLRIEQVKFLGTEKLSIILAAMVFLMVTILLAVIAVCYFSVALLQLLQSCVGIVWAGVIMGVVMLLLIGLVYMMRRRWILDPIARFLSRVLLDDKDDNTENPQI</sequence>
<feature type="transmembrane region" description="Helical" evidence="1">
    <location>
        <begin position="71"/>
        <end position="91"/>
    </location>
</feature>
<dbReference type="EMBL" id="DXFB01000081">
    <property type="protein sequence ID" value="HIX45164.1"/>
    <property type="molecule type" value="Genomic_DNA"/>
</dbReference>
<keyword evidence="1" id="KW-0472">Membrane</keyword>
<evidence type="ECO:0000256" key="1">
    <source>
        <dbReference type="SAM" id="Phobius"/>
    </source>
</evidence>
<gene>
    <name evidence="2" type="ORF">H9982_02980</name>
</gene>
<reference evidence="2" key="1">
    <citation type="journal article" date="2021" name="PeerJ">
        <title>Extensive microbial diversity within the chicken gut microbiome revealed by metagenomics and culture.</title>
        <authorList>
            <person name="Gilroy R."/>
            <person name="Ravi A."/>
            <person name="Getino M."/>
            <person name="Pursley I."/>
            <person name="Horton D.L."/>
            <person name="Alikhan N.F."/>
            <person name="Baker D."/>
            <person name="Gharbi K."/>
            <person name="Hall N."/>
            <person name="Watson M."/>
            <person name="Adriaenssens E.M."/>
            <person name="Foster-Nyarko E."/>
            <person name="Jarju S."/>
            <person name="Secka A."/>
            <person name="Antonio M."/>
            <person name="Oren A."/>
            <person name="Chaudhuri R.R."/>
            <person name="La Ragione R."/>
            <person name="Hildebrand F."/>
            <person name="Pallen M.J."/>
        </authorList>
    </citation>
    <scope>NUCLEOTIDE SEQUENCE</scope>
    <source>
        <strain evidence="2">ChiHjej12B11-16260</strain>
    </source>
</reference>
<organism evidence="2 3">
    <name type="scientific">Candidatus Barnesiella excrementipullorum</name>
    <dbReference type="NCBI Taxonomy" id="2838479"/>
    <lineage>
        <taxon>Bacteria</taxon>
        <taxon>Pseudomonadati</taxon>
        <taxon>Bacteroidota</taxon>
        <taxon>Bacteroidia</taxon>
        <taxon>Bacteroidales</taxon>
        <taxon>Barnesiellaceae</taxon>
        <taxon>Barnesiella</taxon>
    </lineage>
</organism>
<evidence type="ECO:0000313" key="3">
    <source>
        <dbReference type="Proteomes" id="UP000824246"/>
    </source>
</evidence>